<dbReference type="InterPro" id="IPR035983">
    <property type="entry name" value="Hect_E3_ubiquitin_ligase"/>
</dbReference>
<evidence type="ECO:0000256" key="5">
    <source>
        <dbReference type="PROSITE-ProRule" id="PRU00104"/>
    </source>
</evidence>
<evidence type="ECO:0000256" key="3">
    <source>
        <dbReference type="ARBA" id="ARBA00022679"/>
    </source>
</evidence>
<dbReference type="FunFam" id="3.30.2410.10:FF:000003">
    <property type="entry name" value="probable E3 ubiquitin-protein ligase HERC4 isoform X1"/>
    <property type="match status" value="1"/>
</dbReference>
<accession>A0A1E7FJD6</accession>
<dbReference type="PROSITE" id="PS50237">
    <property type="entry name" value="HECT"/>
    <property type="match status" value="1"/>
</dbReference>
<dbReference type="EC" id="2.3.2.26" evidence="2"/>
<dbReference type="PANTHER" id="PTHR45700:SF8">
    <property type="entry name" value="HECT-TYPE E3 UBIQUITIN TRANSFERASE"/>
    <property type="match status" value="1"/>
</dbReference>
<dbReference type="PANTHER" id="PTHR45700">
    <property type="entry name" value="UBIQUITIN-PROTEIN LIGASE E3C"/>
    <property type="match status" value="1"/>
</dbReference>
<dbReference type="SMART" id="SM00119">
    <property type="entry name" value="HECTc"/>
    <property type="match status" value="1"/>
</dbReference>
<evidence type="ECO:0000256" key="1">
    <source>
        <dbReference type="ARBA" id="ARBA00000885"/>
    </source>
</evidence>
<proteinExistence type="predicted"/>
<evidence type="ECO:0000313" key="7">
    <source>
        <dbReference type="EMBL" id="OEU18267.1"/>
    </source>
</evidence>
<keyword evidence="3" id="KW-0808">Transferase</keyword>
<feature type="domain" description="HECT" evidence="6">
    <location>
        <begin position="1"/>
        <end position="312"/>
    </location>
</feature>
<dbReference type="Gene3D" id="3.30.2160.10">
    <property type="entry name" value="Hect, E3 ligase catalytic domain"/>
    <property type="match status" value="1"/>
</dbReference>
<name>A0A1E7FJD6_9STRA</name>
<evidence type="ECO:0000256" key="2">
    <source>
        <dbReference type="ARBA" id="ARBA00012485"/>
    </source>
</evidence>
<keyword evidence="8" id="KW-1185">Reference proteome</keyword>
<feature type="non-terminal residue" evidence="7">
    <location>
        <position position="312"/>
    </location>
</feature>
<dbReference type="Pfam" id="PF00632">
    <property type="entry name" value="HECT"/>
    <property type="match status" value="1"/>
</dbReference>
<dbReference type="AlphaFoldDB" id="A0A1E7FJD6"/>
<organism evidence="7 8">
    <name type="scientific">Fragilariopsis cylindrus CCMP1102</name>
    <dbReference type="NCBI Taxonomy" id="635003"/>
    <lineage>
        <taxon>Eukaryota</taxon>
        <taxon>Sar</taxon>
        <taxon>Stramenopiles</taxon>
        <taxon>Ochrophyta</taxon>
        <taxon>Bacillariophyta</taxon>
        <taxon>Bacillariophyceae</taxon>
        <taxon>Bacillariophycidae</taxon>
        <taxon>Bacillariales</taxon>
        <taxon>Bacillariaceae</taxon>
        <taxon>Fragilariopsis</taxon>
    </lineage>
</organism>
<gene>
    <name evidence="7" type="ORF">FRACYDRAFT_150466</name>
</gene>
<evidence type="ECO:0000256" key="4">
    <source>
        <dbReference type="ARBA" id="ARBA00022786"/>
    </source>
</evidence>
<keyword evidence="4 5" id="KW-0833">Ubl conjugation pathway</keyword>
<reference evidence="7 8" key="1">
    <citation type="submission" date="2016-09" db="EMBL/GenBank/DDBJ databases">
        <title>Extensive genetic diversity and differential bi-allelic expression allows diatom success in the polar Southern Ocean.</title>
        <authorList>
            <consortium name="DOE Joint Genome Institute"/>
            <person name="Mock T."/>
            <person name="Otillar R.P."/>
            <person name="Strauss J."/>
            <person name="Dupont C."/>
            <person name="Frickenhaus S."/>
            <person name="Maumus F."/>
            <person name="Mcmullan M."/>
            <person name="Sanges R."/>
            <person name="Schmutz J."/>
            <person name="Toseland A."/>
            <person name="Valas R."/>
            <person name="Veluchamy A."/>
            <person name="Ward B.J."/>
            <person name="Allen A."/>
            <person name="Barry K."/>
            <person name="Falciatore A."/>
            <person name="Ferrante M."/>
            <person name="Fortunato A.E."/>
            <person name="Gloeckner G."/>
            <person name="Gruber A."/>
            <person name="Hipkin R."/>
            <person name="Janech M."/>
            <person name="Kroth P."/>
            <person name="Leese F."/>
            <person name="Lindquist E."/>
            <person name="Lyon B.R."/>
            <person name="Martin J."/>
            <person name="Mayer C."/>
            <person name="Parker M."/>
            <person name="Quesneville H."/>
            <person name="Raymond J."/>
            <person name="Uhlig C."/>
            <person name="Valentin K.U."/>
            <person name="Worden A.Z."/>
            <person name="Armbrust E.V."/>
            <person name="Bowler C."/>
            <person name="Green B."/>
            <person name="Moulton V."/>
            <person name="Van Oosterhout C."/>
            <person name="Grigoriev I."/>
        </authorList>
    </citation>
    <scope>NUCLEOTIDE SEQUENCE [LARGE SCALE GENOMIC DNA]</scope>
    <source>
        <strain evidence="7 8">CCMP1102</strain>
    </source>
</reference>
<dbReference type="Proteomes" id="UP000095751">
    <property type="component" value="Unassembled WGS sequence"/>
</dbReference>
<dbReference type="GO" id="GO:0061630">
    <property type="term" value="F:ubiquitin protein ligase activity"/>
    <property type="evidence" value="ECO:0007669"/>
    <property type="project" value="UniProtKB-EC"/>
</dbReference>
<evidence type="ECO:0000259" key="6">
    <source>
        <dbReference type="PROSITE" id="PS50237"/>
    </source>
</evidence>
<dbReference type="GO" id="GO:0000209">
    <property type="term" value="P:protein polyubiquitination"/>
    <property type="evidence" value="ECO:0007669"/>
    <property type="project" value="InterPro"/>
</dbReference>
<dbReference type="InterPro" id="IPR044611">
    <property type="entry name" value="E3A/B/C-like"/>
</dbReference>
<feature type="non-terminal residue" evidence="7">
    <location>
        <position position="1"/>
    </location>
</feature>
<comment type="catalytic activity">
    <reaction evidence="1">
        <text>S-ubiquitinyl-[E2 ubiquitin-conjugating enzyme]-L-cysteine + [acceptor protein]-L-lysine = [E2 ubiquitin-conjugating enzyme]-L-cysteine + N(6)-ubiquitinyl-[acceptor protein]-L-lysine.</text>
        <dbReference type="EC" id="2.3.2.26"/>
    </reaction>
</comment>
<dbReference type="KEGG" id="fcy:FRACYDRAFT_150466"/>
<evidence type="ECO:0000313" key="8">
    <source>
        <dbReference type="Proteomes" id="UP000095751"/>
    </source>
</evidence>
<dbReference type="InParanoid" id="A0A1E7FJD6"/>
<dbReference type="EMBL" id="KV784356">
    <property type="protein sequence ID" value="OEU18267.1"/>
    <property type="molecule type" value="Genomic_DNA"/>
</dbReference>
<dbReference type="InterPro" id="IPR000569">
    <property type="entry name" value="HECT_dom"/>
</dbReference>
<dbReference type="SUPFAM" id="SSF56204">
    <property type="entry name" value="Hect, E3 ligase catalytic domain"/>
    <property type="match status" value="1"/>
</dbReference>
<feature type="active site" description="Glycyl thioester intermediate" evidence="5">
    <location>
        <position position="279"/>
    </location>
</feature>
<dbReference type="Gene3D" id="3.90.1750.10">
    <property type="entry name" value="Hect, E3 ligase catalytic domains"/>
    <property type="match status" value="1"/>
</dbReference>
<sequence length="312" mass="35037">GEDGVDAGGVTKEFFQLLCEKLFDVNTGMWTTSSTNDTWFNTVCTWNGEGYYLVGVLCGLAVYNTVILDVHFPHAIYRKLLRLPLGLEDLIDEDVRKGLKTLLEYDGDDAEDIFCLNFEITWMVLGQQQKKELKPGGSDIAVTSENKEEYVMLYVKWLLVDSIGPQYDEFERGFMTVMEDSSLEILLAEELELLVTGTPELDFYALEKSSTYEGGYDTDSTVVKNIWKWIQSASLTTQESFLKFCTGSSKAPIGGLGEMPFKIQRAGPDSIQLPTAHTCFNTLIVPDYGDDYKKLSERLSRAVIECEGFGLQ</sequence>
<dbReference type="Gene3D" id="3.30.2410.10">
    <property type="entry name" value="Hect, E3 ligase catalytic domain"/>
    <property type="match status" value="1"/>
</dbReference>
<protein>
    <recommendedName>
        <fullName evidence="2">HECT-type E3 ubiquitin transferase</fullName>
        <ecNumber evidence="2">2.3.2.26</ecNumber>
    </recommendedName>
</protein>
<dbReference type="OrthoDB" id="8068875at2759"/>